<feature type="coiled-coil region" evidence="1">
    <location>
        <begin position="78"/>
        <end position="146"/>
    </location>
</feature>
<organism evidence="2 3">
    <name type="scientific">Tagetes erecta</name>
    <name type="common">African marigold</name>
    <dbReference type="NCBI Taxonomy" id="13708"/>
    <lineage>
        <taxon>Eukaryota</taxon>
        <taxon>Viridiplantae</taxon>
        <taxon>Streptophyta</taxon>
        <taxon>Embryophyta</taxon>
        <taxon>Tracheophyta</taxon>
        <taxon>Spermatophyta</taxon>
        <taxon>Magnoliopsida</taxon>
        <taxon>eudicotyledons</taxon>
        <taxon>Gunneridae</taxon>
        <taxon>Pentapetalae</taxon>
        <taxon>asterids</taxon>
        <taxon>campanulids</taxon>
        <taxon>Asterales</taxon>
        <taxon>Asteraceae</taxon>
        <taxon>Asteroideae</taxon>
        <taxon>Heliantheae alliance</taxon>
        <taxon>Tageteae</taxon>
        <taxon>Tagetes</taxon>
    </lineage>
</organism>
<proteinExistence type="predicted"/>
<evidence type="ECO:0000256" key="1">
    <source>
        <dbReference type="SAM" id="Coils"/>
    </source>
</evidence>
<dbReference type="Proteomes" id="UP001229421">
    <property type="component" value="Unassembled WGS sequence"/>
</dbReference>
<reference evidence="2" key="1">
    <citation type="journal article" date="2023" name="bioRxiv">
        <title>Improved chromosome-level genome assembly for marigold (Tagetes erecta).</title>
        <authorList>
            <person name="Jiang F."/>
            <person name="Yuan L."/>
            <person name="Wang S."/>
            <person name="Wang H."/>
            <person name="Xu D."/>
            <person name="Wang A."/>
            <person name="Fan W."/>
        </authorList>
    </citation>
    <scope>NUCLEOTIDE SEQUENCE</scope>
    <source>
        <strain evidence="2">WSJ</strain>
        <tissue evidence="2">Leaf</tissue>
    </source>
</reference>
<keyword evidence="3" id="KW-1185">Reference proteome</keyword>
<sequence>MVLQESLHRCDILHTEIFLDEILISMRIELSVCFNCVRCCCVDYFSLVYRIKVRGNRRLIIKEEEDMSSSSWKVEVIKEAIKQLMMEEEEEVRSIDDDDNHHRRLLSKLMSQLEKLEAENSHPKSESESEEEEERIVKEIKKVRRQNMITHCLVSVMILLTLAWQISEVSIILKLKNGVTHPFRSLGTMLKRIVVKPKQDHNAANDDDNDTITNTITGHTNNFIDHSTSMLHDLKLPNLQLPPLDFHD</sequence>
<protein>
    <submittedName>
        <fullName evidence="2">Uncharacterized protein</fullName>
    </submittedName>
</protein>
<dbReference type="AlphaFoldDB" id="A0AAD8L9U1"/>
<name>A0AAD8L9U1_TARER</name>
<dbReference type="PANTHER" id="PTHR35280:SF1">
    <property type="entry name" value="F17L21.9"/>
    <property type="match status" value="1"/>
</dbReference>
<dbReference type="PANTHER" id="PTHR35280">
    <property type="entry name" value="F17L21.9"/>
    <property type="match status" value="1"/>
</dbReference>
<comment type="caution">
    <text evidence="2">The sequence shown here is derived from an EMBL/GenBank/DDBJ whole genome shotgun (WGS) entry which is preliminary data.</text>
</comment>
<gene>
    <name evidence="2" type="ORF">QVD17_00245</name>
</gene>
<keyword evidence="1" id="KW-0175">Coiled coil</keyword>
<evidence type="ECO:0000313" key="3">
    <source>
        <dbReference type="Proteomes" id="UP001229421"/>
    </source>
</evidence>
<accession>A0AAD8L9U1</accession>
<dbReference type="EMBL" id="JAUHHV010000001">
    <property type="protein sequence ID" value="KAK1434502.1"/>
    <property type="molecule type" value="Genomic_DNA"/>
</dbReference>
<evidence type="ECO:0000313" key="2">
    <source>
        <dbReference type="EMBL" id="KAK1434502.1"/>
    </source>
</evidence>